<dbReference type="KEGG" id="cure:CUREO_1605"/>
<dbReference type="EMBL" id="CP012195">
    <property type="protein sequence ID" value="AKT91411.1"/>
    <property type="molecule type" value="Genomic_DNA"/>
</dbReference>
<proteinExistence type="predicted"/>
<name>A0AAU8U622_9BACT</name>
<organism evidence="2 3">
    <name type="scientific">Campylobacter ureolyticus RIGS 9880</name>
    <dbReference type="NCBI Taxonomy" id="1032069"/>
    <lineage>
        <taxon>Bacteria</taxon>
        <taxon>Pseudomonadati</taxon>
        <taxon>Campylobacterota</taxon>
        <taxon>Epsilonproteobacteria</taxon>
        <taxon>Campylobacterales</taxon>
        <taxon>Campylobacteraceae</taxon>
        <taxon>Campylobacter</taxon>
    </lineage>
</organism>
<accession>A0AAU8U622</accession>
<dbReference type="Proteomes" id="UP000063971">
    <property type="component" value="Chromosome"/>
</dbReference>
<protein>
    <submittedName>
        <fullName evidence="2">Uncharacterized protein</fullName>
    </submittedName>
</protein>
<reference evidence="2 3" key="1">
    <citation type="journal article" date="2015" name="Genome Announc.">
        <title>Complete Genome Sequence of the Campylobacter ureolyticus Clinical Isolate RIGS 9880.</title>
        <authorList>
            <person name="Miller W.G."/>
            <person name="Yee E."/>
            <person name="On S.L."/>
            <person name="Andersen L.P."/>
            <person name="Bono J.L."/>
        </authorList>
    </citation>
    <scope>NUCLEOTIDE SEQUENCE [LARGE SCALE GENOMIC DNA]</scope>
    <source>
        <strain evidence="2 3">RIGS 9880</strain>
    </source>
</reference>
<dbReference type="RefSeq" id="WP_050335882.1">
    <property type="nucleotide sequence ID" value="NZ_CP012195.1"/>
</dbReference>
<keyword evidence="1" id="KW-0175">Coiled coil</keyword>
<sequence length="179" mass="21552">MKTFNLEKAMNEAEELKNLSPLLTPIQKRKMLENSKKEYENYINSNKTTKQKDKEMNYKLGKTLADVFNFNEQERNKYLNLIIKNKDAEEKDIKFLNKLFNVSITTNLKQMDAEKELYEDIRKKYNFVKAYNKIKNADINHDRFIHSYPKLHKKIQNDFNKTLEQQSNKNKTSQKEMER</sequence>
<gene>
    <name evidence="2" type="ORF">CUREO_1605</name>
</gene>
<evidence type="ECO:0000313" key="3">
    <source>
        <dbReference type="Proteomes" id="UP000063971"/>
    </source>
</evidence>
<evidence type="ECO:0000313" key="2">
    <source>
        <dbReference type="EMBL" id="AKT91411.1"/>
    </source>
</evidence>
<feature type="coiled-coil region" evidence="1">
    <location>
        <begin position="32"/>
        <end position="91"/>
    </location>
</feature>
<evidence type="ECO:0000256" key="1">
    <source>
        <dbReference type="SAM" id="Coils"/>
    </source>
</evidence>
<dbReference type="AlphaFoldDB" id="A0AAU8U622"/>